<feature type="transmembrane region" description="Helical" evidence="1">
    <location>
        <begin position="48"/>
        <end position="68"/>
    </location>
</feature>
<evidence type="ECO:0000313" key="3">
    <source>
        <dbReference type="Proteomes" id="UP000214603"/>
    </source>
</evidence>
<gene>
    <name evidence="2" type="ORF">CEY11_21235</name>
</gene>
<comment type="caution">
    <text evidence="2">The sequence shown here is derived from an EMBL/GenBank/DDBJ whole genome shotgun (WGS) entry which is preliminary data.</text>
</comment>
<keyword evidence="1" id="KW-1133">Transmembrane helix</keyword>
<keyword evidence="3" id="KW-1185">Reference proteome</keyword>
<dbReference type="RefSeq" id="WP_088605423.1">
    <property type="nucleotide sequence ID" value="NZ_NJIH01000013.1"/>
</dbReference>
<feature type="transmembrane region" description="Helical" evidence="1">
    <location>
        <begin position="80"/>
        <end position="102"/>
    </location>
</feature>
<name>A0A225M292_9BURK</name>
<organism evidence="2 3">
    <name type="scientific">Candidimonas nitroreducens</name>
    <dbReference type="NCBI Taxonomy" id="683354"/>
    <lineage>
        <taxon>Bacteria</taxon>
        <taxon>Pseudomonadati</taxon>
        <taxon>Pseudomonadota</taxon>
        <taxon>Betaproteobacteria</taxon>
        <taxon>Burkholderiales</taxon>
        <taxon>Alcaligenaceae</taxon>
        <taxon>Candidimonas</taxon>
    </lineage>
</organism>
<dbReference type="EMBL" id="NJIH01000013">
    <property type="protein sequence ID" value="OWT55236.1"/>
    <property type="molecule type" value="Genomic_DNA"/>
</dbReference>
<reference evidence="3" key="1">
    <citation type="submission" date="2017-06" db="EMBL/GenBank/DDBJ databases">
        <title>Herbaspirillum phytohormonus sp. nov., isolated from the root nodule of Robinia pseudoacacia in lead-zinc mine.</title>
        <authorList>
            <person name="Fan M."/>
            <person name="Lin Y."/>
        </authorList>
    </citation>
    <scope>NUCLEOTIDE SEQUENCE [LARGE SCALE GENOMIC DNA]</scope>
    <source>
        <strain evidence="3">SC-089</strain>
    </source>
</reference>
<keyword evidence="1" id="KW-0472">Membrane</keyword>
<evidence type="ECO:0000256" key="1">
    <source>
        <dbReference type="SAM" id="Phobius"/>
    </source>
</evidence>
<accession>A0A225M292</accession>
<evidence type="ECO:0000313" key="2">
    <source>
        <dbReference type="EMBL" id="OWT55236.1"/>
    </source>
</evidence>
<dbReference type="AlphaFoldDB" id="A0A225M292"/>
<dbReference type="OrthoDB" id="6624449at2"/>
<protein>
    <submittedName>
        <fullName evidence="2">Uncharacterized protein</fullName>
    </submittedName>
</protein>
<proteinExistence type="predicted"/>
<keyword evidence="1" id="KW-0812">Transmembrane</keyword>
<dbReference type="Proteomes" id="UP000214603">
    <property type="component" value="Unassembled WGS sequence"/>
</dbReference>
<sequence>MNDQLQQALAALLNKTISGLDAGQQFLSAQLPDVIHQLLIWKATISGLAFAVGLVVFIVTVVLDILIYKNKEYWNDREHPPAYMVVVFVSTIGGIISIPILFTNLEWLQIWLAPKVYLIEYAAHLAR</sequence>